<proteinExistence type="predicted"/>
<reference evidence="1 2" key="1">
    <citation type="journal article" date="2022" name="Int. J. Syst. Evol. Microbiol.">
        <title>Miniphocaeibacter halophilus sp. nov., an ammonium-tolerant acetate-producing bacterium isolated from a biogas system.</title>
        <authorList>
            <person name="Schnurer A."/>
            <person name="Singh A."/>
            <person name="Bi S."/>
            <person name="Qiao W."/>
            <person name="Westerholm M."/>
        </authorList>
    </citation>
    <scope>NUCLEOTIDE SEQUENCE [LARGE SCALE GENOMIC DNA]</scope>
    <source>
        <strain evidence="1 2">AMB_01</strain>
    </source>
</reference>
<organism evidence="1 2">
    <name type="scientific">Miniphocaeibacter halophilus</name>
    <dbReference type="NCBI Taxonomy" id="2931922"/>
    <lineage>
        <taxon>Bacteria</taxon>
        <taxon>Bacillati</taxon>
        <taxon>Bacillota</taxon>
        <taxon>Tissierellia</taxon>
        <taxon>Tissierellales</taxon>
        <taxon>Peptoniphilaceae</taxon>
        <taxon>Miniphocaeibacter</taxon>
    </lineage>
</organism>
<keyword evidence="2" id="KW-1185">Reference proteome</keyword>
<evidence type="ECO:0000313" key="2">
    <source>
        <dbReference type="Proteomes" id="UP000595814"/>
    </source>
</evidence>
<gene>
    <name evidence="1" type="ORF">JFY71_01255</name>
</gene>
<dbReference type="Proteomes" id="UP000595814">
    <property type="component" value="Chromosome"/>
</dbReference>
<accession>A0AC61MRZ4</accession>
<protein>
    <submittedName>
        <fullName evidence="1">Uncharacterized protein</fullName>
    </submittedName>
</protein>
<dbReference type="EMBL" id="CP066744">
    <property type="protein sequence ID" value="QQK08192.1"/>
    <property type="molecule type" value="Genomic_DNA"/>
</dbReference>
<evidence type="ECO:0000313" key="1">
    <source>
        <dbReference type="EMBL" id="QQK08192.1"/>
    </source>
</evidence>
<sequence>MNKKTNIDKLLFIYFITLIIIIIVSGKLLGQGYEKAFTTIFFYILLPISAFLTNLISSLFGRMMKYLFLIMYPVAGILLPIVVFKGVGYDSTSLYYGLIPGIAGFIIGTYLKMRRNIKVNRENKNK</sequence>
<name>A0AC61MRZ4_9FIRM</name>